<evidence type="ECO:0000256" key="1">
    <source>
        <dbReference type="ARBA" id="ARBA00001936"/>
    </source>
</evidence>
<dbReference type="GO" id="GO:0004521">
    <property type="term" value="F:RNA endonuclease activity"/>
    <property type="evidence" value="ECO:0007669"/>
    <property type="project" value="InterPro"/>
</dbReference>
<dbReference type="CDD" id="cd21159">
    <property type="entry name" value="XendoU"/>
    <property type="match status" value="1"/>
</dbReference>
<evidence type="ECO:0000256" key="4">
    <source>
        <dbReference type="ARBA" id="ARBA00022722"/>
    </source>
</evidence>
<protein>
    <submittedName>
        <fullName evidence="12">21732_t:CDS:1</fullName>
    </submittedName>
</protein>
<dbReference type="GO" id="GO:0046872">
    <property type="term" value="F:metal ion binding"/>
    <property type="evidence" value="ECO:0007669"/>
    <property type="project" value="UniProtKB-KW"/>
</dbReference>
<evidence type="ECO:0000256" key="5">
    <source>
        <dbReference type="ARBA" id="ARBA00022723"/>
    </source>
</evidence>
<keyword evidence="7" id="KW-0378">Hydrolase</keyword>
<dbReference type="GO" id="GO:0003723">
    <property type="term" value="F:RNA binding"/>
    <property type="evidence" value="ECO:0007669"/>
    <property type="project" value="UniProtKB-KW"/>
</dbReference>
<proteinExistence type="inferred from homology"/>
<reference evidence="12" key="1">
    <citation type="submission" date="2021-06" db="EMBL/GenBank/DDBJ databases">
        <authorList>
            <person name="Kallberg Y."/>
            <person name="Tangrot J."/>
            <person name="Rosling A."/>
        </authorList>
    </citation>
    <scope>NUCLEOTIDE SEQUENCE</scope>
    <source>
        <strain evidence="12">FL966</strain>
    </source>
</reference>
<keyword evidence="9" id="KW-0464">Manganese</keyword>
<dbReference type="PANTHER" id="PTHR12439">
    <property type="entry name" value="PLACENTAL PROTEIN 11-RELATED"/>
    <property type="match status" value="1"/>
</dbReference>
<organism evidence="12 13">
    <name type="scientific">Cetraspora pellucida</name>
    <dbReference type="NCBI Taxonomy" id="1433469"/>
    <lineage>
        <taxon>Eukaryota</taxon>
        <taxon>Fungi</taxon>
        <taxon>Fungi incertae sedis</taxon>
        <taxon>Mucoromycota</taxon>
        <taxon>Glomeromycotina</taxon>
        <taxon>Glomeromycetes</taxon>
        <taxon>Diversisporales</taxon>
        <taxon>Gigasporaceae</taxon>
        <taxon>Cetraspora</taxon>
    </lineage>
</organism>
<dbReference type="InterPro" id="IPR039787">
    <property type="entry name" value="ENDOU"/>
</dbReference>
<evidence type="ECO:0000256" key="10">
    <source>
        <dbReference type="ARBA" id="ARBA00023239"/>
    </source>
</evidence>
<evidence type="ECO:0000256" key="7">
    <source>
        <dbReference type="ARBA" id="ARBA00022801"/>
    </source>
</evidence>
<dbReference type="EMBL" id="CAJVQA010006048">
    <property type="protein sequence ID" value="CAG8633016.1"/>
    <property type="molecule type" value="Genomic_DNA"/>
</dbReference>
<dbReference type="Pfam" id="PF09412">
    <property type="entry name" value="XendoU"/>
    <property type="match status" value="1"/>
</dbReference>
<comment type="similarity">
    <text evidence="2">Belongs to the ENDOU family.</text>
</comment>
<keyword evidence="10" id="KW-0456">Lyase</keyword>
<comment type="caution">
    <text evidence="12">The sequence shown here is derived from an EMBL/GenBank/DDBJ whole genome shotgun (WGS) entry which is preliminary data.</text>
</comment>
<keyword evidence="8" id="KW-0694">RNA-binding</keyword>
<evidence type="ECO:0000256" key="9">
    <source>
        <dbReference type="ARBA" id="ARBA00023211"/>
    </source>
</evidence>
<accession>A0A9N9GXU7</accession>
<feature type="domain" description="EndoU" evidence="11">
    <location>
        <begin position="1"/>
        <end position="267"/>
    </location>
</feature>
<dbReference type="SUPFAM" id="SSF142877">
    <property type="entry name" value="EndoU-like"/>
    <property type="match status" value="1"/>
</dbReference>
<evidence type="ECO:0000313" key="13">
    <source>
        <dbReference type="Proteomes" id="UP000789759"/>
    </source>
</evidence>
<evidence type="ECO:0000259" key="11">
    <source>
        <dbReference type="PROSITE" id="PS51959"/>
    </source>
</evidence>
<dbReference type="AlphaFoldDB" id="A0A9N9GXU7"/>
<gene>
    <name evidence="12" type="ORF">CPELLU_LOCUS8484</name>
</gene>
<dbReference type="OrthoDB" id="430326at2759"/>
<dbReference type="InterPro" id="IPR037227">
    <property type="entry name" value="EndoU-like"/>
</dbReference>
<sequence>MASTVSLNDVPDPTQAELSNIGLAVQKLWELDQNRLEPGVDVIKHSSKPLFNHVDRKVNQIPTYRAFYALLDNYIPQTGIPEVVDDQELKENTRFLRACLQTGPLLYAFKYLQAKGAVKGNLTDFEEELNKIWFEMYRRQGHEEDSSAFEHVFLGEVRNREAKAFHNWITFYFYEKAGKITFETLIPLKEGHHKHINPSGNEHVISLRFSFEGARKPFSTSFIGTSPEFELAIEALAYALGDFVPVDTANRIFGGRVDFVIYCDFKE</sequence>
<dbReference type="GO" id="GO:0016787">
    <property type="term" value="F:hydrolase activity"/>
    <property type="evidence" value="ECO:0007669"/>
    <property type="project" value="UniProtKB-KW"/>
</dbReference>
<dbReference type="GO" id="GO:0016829">
    <property type="term" value="F:lyase activity"/>
    <property type="evidence" value="ECO:0007669"/>
    <property type="project" value="UniProtKB-KW"/>
</dbReference>
<keyword evidence="13" id="KW-1185">Reference proteome</keyword>
<dbReference type="Proteomes" id="UP000789759">
    <property type="component" value="Unassembled WGS sequence"/>
</dbReference>
<dbReference type="PANTHER" id="PTHR12439:SF11">
    <property type="entry name" value="URIDYLATE-SPECIFIC ENDORIBONUCLEASE"/>
    <property type="match status" value="1"/>
</dbReference>
<comment type="cofactor">
    <cofactor evidence="1">
        <name>Mn(2+)</name>
        <dbReference type="ChEBI" id="CHEBI:29035"/>
    </cofactor>
</comment>
<evidence type="ECO:0000313" key="12">
    <source>
        <dbReference type="EMBL" id="CAG8633016.1"/>
    </source>
</evidence>
<comment type="subunit">
    <text evidence="3">Monomer.</text>
</comment>
<evidence type="ECO:0000256" key="2">
    <source>
        <dbReference type="ARBA" id="ARBA00010168"/>
    </source>
</evidence>
<keyword evidence="5" id="KW-0479">Metal-binding</keyword>
<name>A0A9N9GXU7_9GLOM</name>
<keyword evidence="4" id="KW-0540">Nuclease</keyword>
<dbReference type="PROSITE" id="PS51959">
    <property type="entry name" value="ENDOU"/>
    <property type="match status" value="1"/>
</dbReference>
<keyword evidence="6" id="KW-0255">Endonuclease</keyword>
<evidence type="ECO:0000256" key="3">
    <source>
        <dbReference type="ARBA" id="ARBA00011245"/>
    </source>
</evidence>
<evidence type="ECO:0000256" key="6">
    <source>
        <dbReference type="ARBA" id="ARBA00022759"/>
    </source>
</evidence>
<evidence type="ECO:0000256" key="8">
    <source>
        <dbReference type="ARBA" id="ARBA00022884"/>
    </source>
</evidence>
<dbReference type="InterPro" id="IPR018998">
    <property type="entry name" value="EndoU_C"/>
</dbReference>